<organism evidence="1 2">
    <name type="scientific">Clostridium nitritogenes</name>
    <dbReference type="NCBI Taxonomy" id="83340"/>
    <lineage>
        <taxon>Bacteria</taxon>
        <taxon>Bacillati</taxon>
        <taxon>Bacillota</taxon>
        <taxon>Clostridia</taxon>
        <taxon>Eubacteriales</taxon>
        <taxon>Clostridiaceae</taxon>
        <taxon>Clostridium</taxon>
    </lineage>
</organism>
<comment type="caution">
    <text evidence="1">The sequence shown here is derived from an EMBL/GenBank/DDBJ whole genome shotgun (WGS) entry which is preliminary data.</text>
</comment>
<evidence type="ECO:0000313" key="2">
    <source>
        <dbReference type="Proteomes" id="UP001501764"/>
    </source>
</evidence>
<dbReference type="EMBL" id="BAAACO010000001">
    <property type="protein sequence ID" value="GAA0856881.1"/>
    <property type="molecule type" value="Genomic_DNA"/>
</dbReference>
<gene>
    <name evidence="1" type="ORF">GCM10008916_08280</name>
</gene>
<reference evidence="2" key="1">
    <citation type="journal article" date="2019" name="Int. J. Syst. Evol. Microbiol.">
        <title>The Global Catalogue of Microorganisms (GCM) 10K type strain sequencing project: providing services to taxonomists for standard genome sequencing and annotation.</title>
        <authorList>
            <consortium name="The Broad Institute Genomics Platform"/>
            <consortium name="The Broad Institute Genome Sequencing Center for Infectious Disease"/>
            <person name="Wu L."/>
            <person name="Ma J."/>
        </authorList>
    </citation>
    <scope>NUCLEOTIDE SEQUENCE [LARGE SCALE GENOMIC DNA]</scope>
    <source>
        <strain evidence="2">JCM 6485</strain>
    </source>
</reference>
<evidence type="ECO:0000313" key="1">
    <source>
        <dbReference type="EMBL" id="GAA0856881.1"/>
    </source>
</evidence>
<name>A0ABP3WUI6_9CLOT</name>
<sequence>MKIYFAYKETGEFDGFYDDEIHSEIPTTSVEITEELQKDLFTGLWFINIEKLNDIQHVLDIKDKDTFFIEHEIESLPYIDPQAMLLKQMATNKLDLMNKDIQINNLTKQLTQNKIDSMKKDTVINNLMKQTAANKLEIMKMKGSNINE</sequence>
<protein>
    <submittedName>
        <fullName evidence="1">Uncharacterized protein</fullName>
    </submittedName>
</protein>
<keyword evidence="2" id="KW-1185">Reference proteome</keyword>
<proteinExistence type="predicted"/>
<accession>A0ABP3WUI6</accession>
<dbReference type="Proteomes" id="UP001501764">
    <property type="component" value="Unassembled WGS sequence"/>
</dbReference>
<dbReference type="RefSeq" id="WP_346025844.1">
    <property type="nucleotide sequence ID" value="NZ_BAAACO010000001.1"/>
</dbReference>